<dbReference type="RefSeq" id="WP_081924070.1">
    <property type="nucleotide sequence ID" value="NZ_BAAAUZ010000079.1"/>
</dbReference>
<keyword evidence="6" id="KW-1185">Reference proteome</keyword>
<protein>
    <submittedName>
        <fullName evidence="5">Glycosyl transferase</fullName>
    </submittedName>
</protein>
<comment type="caution">
    <text evidence="5">The sequence shown here is derived from an EMBL/GenBank/DDBJ whole genome shotgun (WGS) entry which is preliminary data.</text>
</comment>
<dbReference type="PANTHER" id="PTHR12526">
    <property type="entry name" value="GLYCOSYLTRANSFERASE"/>
    <property type="match status" value="1"/>
</dbReference>
<evidence type="ECO:0000313" key="6">
    <source>
        <dbReference type="Proteomes" id="UP001143463"/>
    </source>
</evidence>
<dbReference type="CDD" id="cd03801">
    <property type="entry name" value="GT4_PimA-like"/>
    <property type="match status" value="1"/>
</dbReference>
<evidence type="ECO:0000256" key="2">
    <source>
        <dbReference type="ARBA" id="ARBA00022679"/>
    </source>
</evidence>
<dbReference type="InterPro" id="IPR001296">
    <property type="entry name" value="Glyco_trans_1"/>
</dbReference>
<dbReference type="AlphaFoldDB" id="A0A9W6L1A1"/>
<accession>A0A9W6L1A1</accession>
<dbReference type="Proteomes" id="UP001143463">
    <property type="component" value="Unassembled WGS sequence"/>
</dbReference>
<evidence type="ECO:0000259" key="3">
    <source>
        <dbReference type="Pfam" id="PF00534"/>
    </source>
</evidence>
<gene>
    <name evidence="5" type="ORF">GCM10017577_21210</name>
</gene>
<dbReference type="Pfam" id="PF13579">
    <property type="entry name" value="Glyco_trans_4_4"/>
    <property type="match status" value="1"/>
</dbReference>
<evidence type="ECO:0000256" key="1">
    <source>
        <dbReference type="ARBA" id="ARBA00022676"/>
    </source>
</evidence>
<dbReference type="InterPro" id="IPR028098">
    <property type="entry name" value="Glyco_trans_4-like_N"/>
</dbReference>
<feature type="domain" description="Glycosyltransferase subfamily 4-like N-terminal" evidence="4">
    <location>
        <begin position="17"/>
        <end position="169"/>
    </location>
</feature>
<sequence>MSGIRLIAFHPSVELYGSDRMLLRVIEAIQSSTEITVVLPSTGPLSEMLTQLGVEVRTDPSMAVLRKEILRSPTKLVLLSLNALCSLVRTAIMIRESRASICYISTVTIPVPILAARLLRVRSVLHVHEAETALRPVFMKLLTFPARLASDVICISRAARDFVSNGGRWREVDEKTIIVPNTVRTPGLVDPLPHERPEILRLLLPGRLSPRKGTDVAVAALAELRTRGIRAELTIIGSAFSGYEWYVSEIRKVVSTLKLGAFCTIHDFRSDIDDVYREHHVVIVPSRIEPFGLVALEGMARGRIVIASDVGGLSDIIHNRHDGVLFPPGSPTTLADAVEYAWLNWQTALQISSNAERTVAIRYSEDAFARSIQMALLGGEQDA</sequence>
<keyword evidence="2 5" id="KW-0808">Transferase</keyword>
<name>A0A9W6L1A1_9PSEU</name>
<reference evidence="5" key="2">
    <citation type="submission" date="2023-01" db="EMBL/GenBank/DDBJ databases">
        <authorList>
            <person name="Sun Q."/>
            <person name="Evtushenko L."/>
        </authorList>
    </citation>
    <scope>NUCLEOTIDE SEQUENCE</scope>
    <source>
        <strain evidence="5">VKM Ac-1069</strain>
    </source>
</reference>
<proteinExistence type="predicted"/>
<dbReference type="Pfam" id="PF00534">
    <property type="entry name" value="Glycos_transf_1"/>
    <property type="match status" value="1"/>
</dbReference>
<organism evidence="5 6">
    <name type="scientific">Pseudonocardia halophobica</name>
    <dbReference type="NCBI Taxonomy" id="29401"/>
    <lineage>
        <taxon>Bacteria</taxon>
        <taxon>Bacillati</taxon>
        <taxon>Actinomycetota</taxon>
        <taxon>Actinomycetes</taxon>
        <taxon>Pseudonocardiales</taxon>
        <taxon>Pseudonocardiaceae</taxon>
        <taxon>Pseudonocardia</taxon>
    </lineage>
</organism>
<keyword evidence="1" id="KW-0328">Glycosyltransferase</keyword>
<evidence type="ECO:0000259" key="4">
    <source>
        <dbReference type="Pfam" id="PF13579"/>
    </source>
</evidence>
<evidence type="ECO:0000313" key="5">
    <source>
        <dbReference type="EMBL" id="GLL10980.1"/>
    </source>
</evidence>
<dbReference type="GO" id="GO:0016757">
    <property type="term" value="F:glycosyltransferase activity"/>
    <property type="evidence" value="ECO:0007669"/>
    <property type="project" value="UniProtKB-KW"/>
</dbReference>
<feature type="domain" description="Glycosyl transferase family 1" evidence="3">
    <location>
        <begin position="202"/>
        <end position="357"/>
    </location>
</feature>
<dbReference type="EMBL" id="BSFQ01000006">
    <property type="protein sequence ID" value="GLL10980.1"/>
    <property type="molecule type" value="Genomic_DNA"/>
</dbReference>
<dbReference type="Gene3D" id="3.40.50.2000">
    <property type="entry name" value="Glycogen Phosphorylase B"/>
    <property type="match status" value="2"/>
</dbReference>
<reference evidence="5" key="1">
    <citation type="journal article" date="2014" name="Int. J. Syst. Evol. Microbiol.">
        <title>Complete genome sequence of Corynebacterium casei LMG S-19264T (=DSM 44701T), isolated from a smear-ripened cheese.</title>
        <authorList>
            <consortium name="US DOE Joint Genome Institute (JGI-PGF)"/>
            <person name="Walter F."/>
            <person name="Albersmeier A."/>
            <person name="Kalinowski J."/>
            <person name="Ruckert C."/>
        </authorList>
    </citation>
    <scope>NUCLEOTIDE SEQUENCE</scope>
    <source>
        <strain evidence="5">VKM Ac-1069</strain>
    </source>
</reference>
<dbReference type="SUPFAM" id="SSF53756">
    <property type="entry name" value="UDP-Glycosyltransferase/glycogen phosphorylase"/>
    <property type="match status" value="1"/>
</dbReference>